<dbReference type="AlphaFoldDB" id="A0A0H4QI45"/>
<evidence type="ECO:0000313" key="11">
    <source>
        <dbReference type="EMBL" id="AKP68099.1"/>
    </source>
</evidence>
<dbReference type="GO" id="GO:0009401">
    <property type="term" value="P:phosphoenolpyruvate-dependent sugar phosphotransferase system"/>
    <property type="evidence" value="ECO:0007669"/>
    <property type="project" value="InterPro"/>
</dbReference>
<keyword evidence="3 8" id="KW-1003">Cell membrane</keyword>
<dbReference type="InterPro" id="IPR003352">
    <property type="entry name" value="PTS_EIIC"/>
</dbReference>
<evidence type="ECO:0000256" key="8">
    <source>
        <dbReference type="PIRNR" id="PIRNR006351"/>
    </source>
</evidence>
<dbReference type="PATRIC" id="fig|1007676.4.peg.2327"/>
<accession>A0A0H4QI45</accession>
<feature type="transmembrane region" description="Helical" evidence="9">
    <location>
        <begin position="343"/>
        <end position="363"/>
    </location>
</feature>
<reference evidence="12" key="1">
    <citation type="submission" date="2015-07" db="EMBL/GenBank/DDBJ databases">
        <title>Lactobacillus ginsenosidimutans/EMML 3141/ whole genome sequencing.</title>
        <authorList>
            <person name="Kim M.K."/>
            <person name="Im W.-T."/>
            <person name="Srinivasan S."/>
            <person name="Lee J.-J."/>
        </authorList>
    </citation>
    <scope>NUCLEOTIDE SEQUENCE [LARGE SCALE GENOMIC DNA]</scope>
    <source>
        <strain evidence="12">EMML 3041</strain>
    </source>
</reference>
<comment type="subcellular location">
    <subcellularLocation>
        <location evidence="1">Cell membrane</location>
        <topology evidence="1">Multi-pass membrane protein</topology>
    </subcellularLocation>
</comment>
<keyword evidence="4 8" id="KW-0762">Sugar transport</keyword>
<dbReference type="PROSITE" id="PS51105">
    <property type="entry name" value="PTS_EIIC_TYPE_3"/>
    <property type="match status" value="1"/>
</dbReference>
<evidence type="ECO:0000256" key="5">
    <source>
        <dbReference type="ARBA" id="ARBA00022692"/>
    </source>
</evidence>
<dbReference type="EMBL" id="CP012034">
    <property type="protein sequence ID" value="AKP68099.1"/>
    <property type="molecule type" value="Genomic_DNA"/>
</dbReference>
<feature type="transmembrane region" description="Helical" evidence="9">
    <location>
        <begin position="410"/>
        <end position="430"/>
    </location>
</feature>
<dbReference type="PANTHER" id="PTHR33989">
    <property type="match status" value="1"/>
</dbReference>
<dbReference type="InterPro" id="IPR051088">
    <property type="entry name" value="PTS_Sugar-EIIC/EIIB"/>
</dbReference>
<evidence type="ECO:0000256" key="9">
    <source>
        <dbReference type="SAM" id="Phobius"/>
    </source>
</evidence>
<feature type="transmembrane region" description="Helical" evidence="9">
    <location>
        <begin position="238"/>
        <end position="260"/>
    </location>
</feature>
<feature type="transmembrane region" description="Helical" evidence="9">
    <location>
        <begin position="301"/>
        <end position="323"/>
    </location>
</feature>
<feature type="domain" description="PTS EIIC type-3" evidence="10">
    <location>
        <begin position="18"/>
        <end position="430"/>
    </location>
</feature>
<evidence type="ECO:0000313" key="12">
    <source>
        <dbReference type="Proteomes" id="UP000036106"/>
    </source>
</evidence>
<dbReference type="KEGG" id="lgn:ABM34_11510"/>
<dbReference type="GO" id="GO:1902815">
    <property type="term" value="P:N,N'-diacetylchitobiose import"/>
    <property type="evidence" value="ECO:0007669"/>
    <property type="project" value="TreeGrafter"/>
</dbReference>
<keyword evidence="6 9" id="KW-1133">Transmembrane helix</keyword>
<evidence type="ECO:0000256" key="1">
    <source>
        <dbReference type="ARBA" id="ARBA00004651"/>
    </source>
</evidence>
<keyword evidence="7 8" id="KW-0472">Membrane</keyword>
<dbReference type="GO" id="GO:0005886">
    <property type="term" value="C:plasma membrane"/>
    <property type="evidence" value="ECO:0007669"/>
    <property type="project" value="UniProtKB-SubCell"/>
</dbReference>
<protein>
    <recommendedName>
        <fullName evidence="8">Permease IIC component</fullName>
    </recommendedName>
</protein>
<evidence type="ECO:0000259" key="10">
    <source>
        <dbReference type="PROSITE" id="PS51105"/>
    </source>
</evidence>
<feature type="transmembrane region" description="Helical" evidence="9">
    <location>
        <begin position="370"/>
        <end position="390"/>
    </location>
</feature>
<dbReference type="PIRSF" id="PIRSF006351">
    <property type="entry name" value="PTS_EIIC-Cellobiose"/>
    <property type="match status" value="1"/>
</dbReference>
<comment type="function">
    <text evidence="8">The phosphoenolpyruvate-dependent sugar phosphotransferase system (PTS), a major carbohydrate active -transport system, catalyzes the phosphorylation of incoming sugar substrates concomitant with their translocation across the cell membrane.</text>
</comment>
<keyword evidence="5 9" id="KW-0812">Transmembrane</keyword>
<dbReference type="Proteomes" id="UP000036106">
    <property type="component" value="Chromosome"/>
</dbReference>
<keyword evidence="2 8" id="KW-0813">Transport</keyword>
<feature type="transmembrane region" description="Helical" evidence="9">
    <location>
        <begin position="193"/>
        <end position="218"/>
    </location>
</feature>
<evidence type="ECO:0000256" key="3">
    <source>
        <dbReference type="ARBA" id="ARBA00022475"/>
    </source>
</evidence>
<evidence type="ECO:0000256" key="7">
    <source>
        <dbReference type="ARBA" id="ARBA00023136"/>
    </source>
</evidence>
<dbReference type="PANTHER" id="PTHR33989:SF4">
    <property type="entry name" value="PTS SYSTEM N,N'-DIACETYLCHITOBIOSE-SPECIFIC EIIC COMPONENT"/>
    <property type="match status" value="1"/>
</dbReference>
<feature type="transmembrane region" description="Helical" evidence="9">
    <location>
        <begin position="120"/>
        <end position="138"/>
    </location>
</feature>
<name>A0A0H4QI45_9LACO</name>
<evidence type="ECO:0000256" key="4">
    <source>
        <dbReference type="ARBA" id="ARBA00022597"/>
    </source>
</evidence>
<dbReference type="STRING" id="1007676.ABM34_11510"/>
<dbReference type="GO" id="GO:0008982">
    <property type="term" value="F:protein-N(PI)-phosphohistidine-sugar phosphotransferase activity"/>
    <property type="evidence" value="ECO:0007669"/>
    <property type="project" value="UniProtKB-UniRule"/>
</dbReference>
<dbReference type="InterPro" id="IPR004796">
    <property type="entry name" value="PTS_IIC_cello"/>
</dbReference>
<organism evidence="11 12">
    <name type="scientific">Companilactobacillus ginsenosidimutans</name>
    <dbReference type="NCBI Taxonomy" id="1007676"/>
    <lineage>
        <taxon>Bacteria</taxon>
        <taxon>Bacillati</taxon>
        <taxon>Bacillota</taxon>
        <taxon>Bacilli</taxon>
        <taxon>Lactobacillales</taxon>
        <taxon>Lactobacillaceae</taxon>
        <taxon>Companilactobacillus</taxon>
    </lineage>
</organism>
<sequence length="451" mass="49647">MYKTLGVSPLEQLYKNSFDKRLVQLALRIQKVFIYRVIQRTVLTIFPFVLIGSFAQTFRVLFLSNDGFLGRLMPDINDNLFDQIDDIFSAISNLTIGWVSVIAVFAAAKYTAKHYHRDDQLAGISGSLALLIISYVYSKRSPLSFHSSVLGVRGLLFAIFLGIFVGYIFKLTSKEAKNSKFKTMSTSVLNRTFISIKSIFLVIVLAVIVSDVVNITFYSNLPESVLASISSTNPSTKAITQILHTFGFGAYTIIMSFLGWSGPYSAIESSYSDPSSIANLNYALNNHTAWGAPDLFNANTLYHAFATFGGTGATLALLIAILWTSKDNDMLTVSRWSLIPSIFNINAGMMSGIPILFNIVFLIPFMLAPLVNMIIAAIALQLRLMPPSVYSIPAGTPGPLIAFLGTNGSWQALLFSLITLTVSVFIYLPFVRIAQHVKTIDNLANDERGTN</sequence>
<evidence type="ECO:0000256" key="6">
    <source>
        <dbReference type="ARBA" id="ARBA00022989"/>
    </source>
</evidence>
<feature type="transmembrane region" description="Helical" evidence="9">
    <location>
        <begin position="87"/>
        <end position="108"/>
    </location>
</feature>
<proteinExistence type="predicted"/>
<evidence type="ECO:0000256" key="2">
    <source>
        <dbReference type="ARBA" id="ARBA00022448"/>
    </source>
</evidence>
<keyword evidence="12" id="KW-1185">Reference proteome</keyword>
<feature type="transmembrane region" description="Helical" evidence="9">
    <location>
        <begin position="41"/>
        <end position="62"/>
    </location>
</feature>
<dbReference type="InterPro" id="IPR004501">
    <property type="entry name" value="PTS_EIIC_3"/>
</dbReference>
<dbReference type="Pfam" id="PF02378">
    <property type="entry name" value="PTS_EIIC"/>
    <property type="match status" value="1"/>
</dbReference>
<gene>
    <name evidence="11" type="ORF">ABM34_11510</name>
</gene>
<feature type="transmembrane region" description="Helical" evidence="9">
    <location>
        <begin position="150"/>
        <end position="172"/>
    </location>
</feature>